<keyword evidence="6 9" id="KW-1133">Transmembrane helix</keyword>
<feature type="transmembrane region" description="Helical" evidence="9">
    <location>
        <begin position="174"/>
        <end position="192"/>
    </location>
</feature>
<feature type="transmembrane region" description="Helical" evidence="9">
    <location>
        <begin position="66"/>
        <end position="83"/>
    </location>
</feature>
<feature type="domain" description="Tripartite ATP-independent periplasmic transporters DctQ component" evidence="10">
    <location>
        <begin position="43"/>
        <end position="168"/>
    </location>
</feature>
<evidence type="ECO:0000256" key="6">
    <source>
        <dbReference type="ARBA" id="ARBA00022989"/>
    </source>
</evidence>
<evidence type="ECO:0000256" key="8">
    <source>
        <dbReference type="RuleBase" id="RU369079"/>
    </source>
</evidence>
<feature type="transmembrane region" description="Helical" evidence="9">
    <location>
        <begin position="438"/>
        <end position="458"/>
    </location>
</feature>
<keyword evidence="13" id="KW-1185">Reference proteome</keyword>
<accession>A0A3S0V7T4</accession>
<dbReference type="InterPro" id="IPR010656">
    <property type="entry name" value="DctM"/>
</dbReference>
<evidence type="ECO:0000256" key="1">
    <source>
        <dbReference type="ARBA" id="ARBA00004429"/>
    </source>
</evidence>
<proteinExistence type="predicted"/>
<keyword evidence="4 8" id="KW-0997">Cell inner membrane</keyword>
<evidence type="ECO:0000259" key="11">
    <source>
        <dbReference type="Pfam" id="PF06808"/>
    </source>
</evidence>
<sequence>MTALADHKTGGAVGSSSPGLARVDAILGRIVEIPVALLVAAEIVLLFSGIVARYVLHTPITWSDELASILFLWLAMLGSVVAFRRGEHMRMTAFVSWASPPLRAFLDVFAVAAALAFLLLVIGPAAEFAHEEDAIVTPALEISNMWRAAALPVGLGLMIVVALVRLASVGNLRLVGGALLAVAGVALLFALLQPAFAGLGKLNLLIFFVGIVAGAVFAGVPIAFAFGLASFGYLALTTSVPLLVVIGRMDEGMSHLILLSVPLFVFLGLLIEMTGMARAMVAVLANLLGHVRGGLSYVLVGAMYLVSGISGAKAADMAAVAPVLFPEMKARGAKPGDLVALLAATGAQTETIPPSIVLITIGSVTGVSIAALFTGGLLPGLVLAFTLCVVVWFRYRHEDLSRVRRPTRRELGRSLFVAVPALALPFVIRAAVVEGIATATEVSTIGIVYSMVVGLLVYRRFDWRRLVPMLVETAALSGAILLIIGTATGMAWCLTRSGFSTDLAQLMASLPGGSFTFIAVSIVAFIVLGSVLEGIPAIVLFGPLLFPIARQMGVHEVQYAMIVILAMGMGLFAPPFGVGYYVACAIGRINPDEGMRPILGYLAALLVGLILVAAIPWLSIGFL</sequence>
<reference evidence="12 13" key="1">
    <citation type="submission" date="2018-12" db="EMBL/GenBank/DDBJ databases">
        <authorList>
            <person name="Yang Y."/>
        </authorList>
    </citation>
    <scope>NUCLEOTIDE SEQUENCE [LARGE SCALE GENOMIC DNA]</scope>
    <source>
        <strain evidence="12 13">GSF71</strain>
    </source>
</reference>
<dbReference type="OrthoDB" id="7847241at2"/>
<feature type="transmembrane region" description="Helical" evidence="9">
    <location>
        <begin position="146"/>
        <end position="167"/>
    </location>
</feature>
<organism evidence="12 13">
    <name type="scientific">Azospirillum doebereinerae</name>
    <dbReference type="NCBI Taxonomy" id="92933"/>
    <lineage>
        <taxon>Bacteria</taxon>
        <taxon>Pseudomonadati</taxon>
        <taxon>Pseudomonadota</taxon>
        <taxon>Alphaproteobacteria</taxon>
        <taxon>Rhodospirillales</taxon>
        <taxon>Azospirillaceae</taxon>
        <taxon>Azospirillum</taxon>
    </lineage>
</organism>
<name>A0A3S0V7T4_9PROT</name>
<feature type="transmembrane region" description="Helical" evidence="9">
    <location>
        <begin position="504"/>
        <end position="528"/>
    </location>
</feature>
<keyword evidence="3" id="KW-1003">Cell membrane</keyword>
<evidence type="ECO:0000313" key="13">
    <source>
        <dbReference type="Proteomes" id="UP000280346"/>
    </source>
</evidence>
<protein>
    <submittedName>
        <fullName evidence="12">TRAP transporter large permease subunit</fullName>
    </submittedName>
</protein>
<dbReference type="RefSeq" id="WP_126995627.1">
    <property type="nucleotide sequence ID" value="NZ_JBNPXW010000006.1"/>
</dbReference>
<dbReference type="PANTHER" id="PTHR33362:SF2">
    <property type="entry name" value="TRAP TRANSPORTER LARGE PERMEASE PROTEIN"/>
    <property type="match status" value="1"/>
</dbReference>
<evidence type="ECO:0000256" key="7">
    <source>
        <dbReference type="ARBA" id="ARBA00023136"/>
    </source>
</evidence>
<feature type="transmembrane region" description="Helical" evidence="9">
    <location>
        <begin position="104"/>
        <end position="126"/>
    </location>
</feature>
<evidence type="ECO:0000256" key="4">
    <source>
        <dbReference type="ARBA" id="ARBA00022519"/>
    </source>
</evidence>
<gene>
    <name evidence="12" type="ORF">EJ913_05535</name>
</gene>
<dbReference type="GO" id="GO:0005886">
    <property type="term" value="C:plasma membrane"/>
    <property type="evidence" value="ECO:0007669"/>
    <property type="project" value="UniProtKB-SubCell"/>
</dbReference>
<feature type="domain" description="TRAP C4-dicarboxylate transport system permease DctM subunit" evidence="11">
    <location>
        <begin position="210"/>
        <end position="618"/>
    </location>
</feature>
<feature type="transmembrane region" description="Helical" evidence="9">
    <location>
        <begin position="369"/>
        <end position="393"/>
    </location>
</feature>
<dbReference type="Pfam" id="PF06808">
    <property type="entry name" value="DctM"/>
    <property type="match status" value="1"/>
</dbReference>
<dbReference type="InterPro" id="IPR055348">
    <property type="entry name" value="DctQ"/>
</dbReference>
<evidence type="ECO:0000313" key="12">
    <source>
        <dbReference type="EMBL" id="RUQ74511.1"/>
    </source>
</evidence>
<dbReference type="InterPro" id="IPR004681">
    <property type="entry name" value="TRAP_DctM"/>
</dbReference>
<dbReference type="NCBIfam" id="TIGR00786">
    <property type="entry name" value="dctM"/>
    <property type="match status" value="1"/>
</dbReference>
<feature type="transmembrane region" description="Helical" evidence="9">
    <location>
        <begin position="35"/>
        <end position="54"/>
    </location>
</feature>
<feature type="transmembrane region" description="Helical" evidence="9">
    <location>
        <begin position="253"/>
        <end position="271"/>
    </location>
</feature>
<feature type="transmembrane region" description="Helical" evidence="9">
    <location>
        <begin position="283"/>
        <end position="306"/>
    </location>
</feature>
<evidence type="ECO:0000256" key="2">
    <source>
        <dbReference type="ARBA" id="ARBA00022448"/>
    </source>
</evidence>
<feature type="transmembrane region" description="Helical" evidence="9">
    <location>
        <begin position="470"/>
        <end position="492"/>
    </location>
</feature>
<comment type="caution">
    <text evidence="12">The sequence shown here is derived from an EMBL/GenBank/DDBJ whole genome shotgun (WGS) entry which is preliminary data.</text>
</comment>
<feature type="transmembrane region" description="Helical" evidence="9">
    <location>
        <begin position="535"/>
        <end position="553"/>
    </location>
</feature>
<feature type="transmembrane region" description="Helical" evidence="9">
    <location>
        <begin position="231"/>
        <end position="247"/>
    </location>
</feature>
<keyword evidence="7 9" id="KW-0472">Membrane</keyword>
<dbReference type="PANTHER" id="PTHR33362">
    <property type="entry name" value="SIALIC ACID TRAP TRANSPORTER PERMEASE PROTEIN SIAT-RELATED"/>
    <property type="match status" value="1"/>
</dbReference>
<feature type="transmembrane region" description="Helical" evidence="9">
    <location>
        <begin position="559"/>
        <end position="586"/>
    </location>
</feature>
<keyword evidence="2 8" id="KW-0813">Transport</keyword>
<dbReference type="Pfam" id="PF04290">
    <property type="entry name" value="DctQ"/>
    <property type="match status" value="1"/>
</dbReference>
<dbReference type="EMBL" id="RZIJ01000003">
    <property type="protein sequence ID" value="RUQ74511.1"/>
    <property type="molecule type" value="Genomic_DNA"/>
</dbReference>
<feature type="transmembrane region" description="Helical" evidence="9">
    <location>
        <begin position="204"/>
        <end position="224"/>
    </location>
</feature>
<evidence type="ECO:0000256" key="5">
    <source>
        <dbReference type="ARBA" id="ARBA00022692"/>
    </source>
</evidence>
<evidence type="ECO:0000259" key="10">
    <source>
        <dbReference type="Pfam" id="PF04290"/>
    </source>
</evidence>
<comment type="function">
    <text evidence="8">Part of the tripartite ATP-independent periplasmic (TRAP) transport system.</text>
</comment>
<feature type="transmembrane region" description="Helical" evidence="9">
    <location>
        <begin position="414"/>
        <end position="432"/>
    </location>
</feature>
<feature type="transmembrane region" description="Helical" evidence="9">
    <location>
        <begin position="598"/>
        <end position="620"/>
    </location>
</feature>
<dbReference type="Proteomes" id="UP000280346">
    <property type="component" value="Unassembled WGS sequence"/>
</dbReference>
<dbReference type="GO" id="GO:0022857">
    <property type="term" value="F:transmembrane transporter activity"/>
    <property type="evidence" value="ECO:0007669"/>
    <property type="project" value="UniProtKB-UniRule"/>
</dbReference>
<evidence type="ECO:0000256" key="3">
    <source>
        <dbReference type="ARBA" id="ARBA00022475"/>
    </source>
</evidence>
<evidence type="ECO:0000256" key="9">
    <source>
        <dbReference type="SAM" id="Phobius"/>
    </source>
</evidence>
<keyword evidence="5 9" id="KW-0812">Transmembrane</keyword>
<comment type="subcellular location">
    <subcellularLocation>
        <location evidence="1 8">Cell inner membrane</location>
        <topology evidence="1 8">Multi-pass membrane protein</topology>
    </subcellularLocation>
</comment>
<dbReference type="AlphaFoldDB" id="A0A3S0V7T4"/>